<dbReference type="Gramene" id="Os07t0682250-00">
    <property type="protein sequence ID" value="Os07t0682250-00"/>
    <property type="gene ID" value="Os07g0682250"/>
</dbReference>
<dbReference type="AlphaFoldDB" id="A0A0P0XAV9"/>
<reference evidence="1 2" key="2">
    <citation type="journal article" date="2013" name="Plant Cell Physiol.">
        <title>Rice Annotation Project Database (RAP-DB): an integrative and interactive database for rice genomics.</title>
        <authorList>
            <person name="Sakai H."/>
            <person name="Lee S.S."/>
            <person name="Tanaka T."/>
            <person name="Numa H."/>
            <person name="Kim J."/>
            <person name="Kawahara Y."/>
            <person name="Wakimoto H."/>
            <person name="Yang C.C."/>
            <person name="Iwamoto M."/>
            <person name="Abe T."/>
            <person name="Yamada Y."/>
            <person name="Muto A."/>
            <person name="Inokuchi H."/>
            <person name="Ikemura T."/>
            <person name="Matsumoto T."/>
            <person name="Sasaki T."/>
            <person name="Itoh T."/>
        </authorList>
    </citation>
    <scope>NUCLEOTIDE SEQUENCE [LARGE SCALE GENOMIC DNA]</scope>
    <source>
        <strain evidence="2">cv. Nipponbare</strain>
    </source>
</reference>
<organism evidence="1 2">
    <name type="scientific">Oryza sativa subsp. japonica</name>
    <name type="common">Rice</name>
    <dbReference type="NCBI Taxonomy" id="39947"/>
    <lineage>
        <taxon>Eukaryota</taxon>
        <taxon>Viridiplantae</taxon>
        <taxon>Streptophyta</taxon>
        <taxon>Embryophyta</taxon>
        <taxon>Tracheophyta</taxon>
        <taxon>Spermatophyta</taxon>
        <taxon>Magnoliopsida</taxon>
        <taxon>Liliopsida</taxon>
        <taxon>Poales</taxon>
        <taxon>Poaceae</taxon>
        <taxon>BOP clade</taxon>
        <taxon>Oryzoideae</taxon>
        <taxon>Oryzeae</taxon>
        <taxon>Oryzinae</taxon>
        <taxon>Oryza</taxon>
        <taxon>Oryza sativa</taxon>
    </lineage>
</organism>
<keyword evidence="2" id="KW-1185">Reference proteome</keyword>
<accession>A0A0P0XAV9</accession>
<sequence length="74" mass="8315">MCCTLLTSQDISEPKIKIYSCHYILRGMRLPTTKIGLHILLNRGSNMCAINSSNTILKVRIPPRVPGNFTWGVQ</sequence>
<dbReference type="EMBL" id="AP014963">
    <property type="protein sequence ID" value="BAT03254.1"/>
    <property type="molecule type" value="Genomic_DNA"/>
</dbReference>
<name>A0A0P0XAV9_ORYSJ</name>
<protein>
    <submittedName>
        <fullName evidence="1">Os07g0682250 protein</fullName>
    </submittedName>
</protein>
<evidence type="ECO:0000313" key="1">
    <source>
        <dbReference type="EMBL" id="BAT03254.1"/>
    </source>
</evidence>
<dbReference type="Proteomes" id="UP000059680">
    <property type="component" value="Chromosome 7"/>
</dbReference>
<reference evidence="1 2" key="3">
    <citation type="journal article" date="2013" name="Rice">
        <title>Improvement of the Oryza sativa Nipponbare reference genome using next generation sequence and optical map data.</title>
        <authorList>
            <person name="Kawahara Y."/>
            <person name="de la Bastide M."/>
            <person name="Hamilton J.P."/>
            <person name="Kanamori H."/>
            <person name="McCombie W.R."/>
            <person name="Ouyang S."/>
            <person name="Schwartz D.C."/>
            <person name="Tanaka T."/>
            <person name="Wu J."/>
            <person name="Zhou S."/>
            <person name="Childs K.L."/>
            <person name="Davidson R.M."/>
            <person name="Lin H."/>
            <person name="Quesada-Ocampo L."/>
            <person name="Vaillancourt B."/>
            <person name="Sakai H."/>
            <person name="Lee S.S."/>
            <person name="Kim J."/>
            <person name="Numa H."/>
            <person name="Itoh T."/>
            <person name="Buell C.R."/>
            <person name="Matsumoto T."/>
        </authorList>
    </citation>
    <scope>NUCLEOTIDE SEQUENCE [LARGE SCALE GENOMIC DNA]</scope>
    <source>
        <strain evidence="2">cv. Nipponbare</strain>
    </source>
</reference>
<dbReference type="InParanoid" id="A0A0P0XAV9"/>
<evidence type="ECO:0000313" key="2">
    <source>
        <dbReference type="Proteomes" id="UP000059680"/>
    </source>
</evidence>
<reference evidence="2" key="1">
    <citation type="journal article" date="2005" name="Nature">
        <title>The map-based sequence of the rice genome.</title>
        <authorList>
            <consortium name="International rice genome sequencing project (IRGSP)"/>
            <person name="Matsumoto T."/>
            <person name="Wu J."/>
            <person name="Kanamori H."/>
            <person name="Katayose Y."/>
            <person name="Fujisawa M."/>
            <person name="Namiki N."/>
            <person name="Mizuno H."/>
            <person name="Yamamoto K."/>
            <person name="Antonio B.A."/>
            <person name="Baba T."/>
            <person name="Sakata K."/>
            <person name="Nagamura Y."/>
            <person name="Aoki H."/>
            <person name="Arikawa K."/>
            <person name="Arita K."/>
            <person name="Bito T."/>
            <person name="Chiden Y."/>
            <person name="Fujitsuka N."/>
            <person name="Fukunaka R."/>
            <person name="Hamada M."/>
            <person name="Harada C."/>
            <person name="Hayashi A."/>
            <person name="Hijishita S."/>
            <person name="Honda M."/>
            <person name="Hosokawa S."/>
            <person name="Ichikawa Y."/>
            <person name="Idonuma A."/>
            <person name="Iijima M."/>
            <person name="Ikeda M."/>
            <person name="Ikeno M."/>
            <person name="Ito K."/>
            <person name="Ito S."/>
            <person name="Ito T."/>
            <person name="Ito Y."/>
            <person name="Ito Y."/>
            <person name="Iwabuchi A."/>
            <person name="Kamiya K."/>
            <person name="Karasawa W."/>
            <person name="Kurita K."/>
            <person name="Katagiri S."/>
            <person name="Kikuta A."/>
            <person name="Kobayashi H."/>
            <person name="Kobayashi N."/>
            <person name="Machita K."/>
            <person name="Maehara T."/>
            <person name="Masukawa M."/>
            <person name="Mizubayashi T."/>
            <person name="Mukai Y."/>
            <person name="Nagasaki H."/>
            <person name="Nagata Y."/>
            <person name="Naito S."/>
            <person name="Nakashima M."/>
            <person name="Nakama Y."/>
            <person name="Nakamichi Y."/>
            <person name="Nakamura M."/>
            <person name="Meguro A."/>
            <person name="Negishi M."/>
            <person name="Ohta I."/>
            <person name="Ohta T."/>
            <person name="Okamoto M."/>
            <person name="Ono N."/>
            <person name="Saji S."/>
            <person name="Sakaguchi M."/>
            <person name="Sakai K."/>
            <person name="Shibata M."/>
            <person name="Shimokawa T."/>
            <person name="Song J."/>
            <person name="Takazaki Y."/>
            <person name="Terasawa K."/>
            <person name="Tsugane M."/>
            <person name="Tsuji K."/>
            <person name="Ueda S."/>
            <person name="Waki K."/>
            <person name="Yamagata H."/>
            <person name="Yamamoto M."/>
            <person name="Yamamoto S."/>
            <person name="Yamane H."/>
            <person name="Yoshiki S."/>
            <person name="Yoshihara R."/>
            <person name="Yukawa K."/>
            <person name="Zhong H."/>
            <person name="Yano M."/>
            <person name="Yuan Q."/>
            <person name="Ouyang S."/>
            <person name="Liu J."/>
            <person name="Jones K.M."/>
            <person name="Gansberger K."/>
            <person name="Moffat K."/>
            <person name="Hill J."/>
            <person name="Bera J."/>
            <person name="Fadrosh D."/>
            <person name="Jin S."/>
            <person name="Johri S."/>
            <person name="Kim M."/>
            <person name="Overton L."/>
            <person name="Reardon M."/>
            <person name="Tsitrin T."/>
            <person name="Vuong H."/>
            <person name="Weaver B."/>
            <person name="Ciecko A."/>
            <person name="Tallon L."/>
            <person name="Jackson J."/>
            <person name="Pai G."/>
            <person name="Aken S.V."/>
            <person name="Utterback T."/>
            <person name="Reidmuller S."/>
            <person name="Feldblyum T."/>
            <person name="Hsiao J."/>
            <person name="Zismann V."/>
            <person name="Iobst S."/>
            <person name="de Vazeille A.R."/>
            <person name="Buell C.R."/>
            <person name="Ying K."/>
            <person name="Li Y."/>
            <person name="Lu T."/>
            <person name="Huang Y."/>
            <person name="Zhao Q."/>
            <person name="Feng Q."/>
            <person name="Zhang L."/>
            <person name="Zhu J."/>
            <person name="Weng Q."/>
            <person name="Mu J."/>
            <person name="Lu Y."/>
            <person name="Fan D."/>
            <person name="Liu Y."/>
            <person name="Guan J."/>
            <person name="Zhang Y."/>
            <person name="Yu S."/>
            <person name="Liu X."/>
            <person name="Zhang Y."/>
            <person name="Hong G."/>
            <person name="Han B."/>
            <person name="Choisne N."/>
            <person name="Demange N."/>
            <person name="Orjeda G."/>
            <person name="Samain S."/>
            <person name="Cattolico L."/>
            <person name="Pelletier E."/>
            <person name="Couloux A."/>
            <person name="Segurens B."/>
            <person name="Wincker P."/>
            <person name="D'Hont A."/>
            <person name="Scarpelli C."/>
            <person name="Weissenbach J."/>
            <person name="Salanoubat M."/>
            <person name="Quetier F."/>
            <person name="Yu Y."/>
            <person name="Kim H.R."/>
            <person name="Rambo T."/>
            <person name="Currie J."/>
            <person name="Collura K."/>
            <person name="Luo M."/>
            <person name="Yang T."/>
            <person name="Ammiraju J.S.S."/>
            <person name="Engler F."/>
            <person name="Soderlund C."/>
            <person name="Wing R.A."/>
            <person name="Palmer L.E."/>
            <person name="de la Bastide M."/>
            <person name="Spiegel L."/>
            <person name="Nascimento L."/>
            <person name="Zutavern T."/>
            <person name="O'Shaughnessy A."/>
            <person name="Dike S."/>
            <person name="Dedhia N."/>
            <person name="Preston R."/>
            <person name="Balija V."/>
            <person name="McCombie W.R."/>
            <person name="Chow T."/>
            <person name="Chen H."/>
            <person name="Chung M."/>
            <person name="Chen C."/>
            <person name="Shaw J."/>
            <person name="Wu H."/>
            <person name="Hsiao K."/>
            <person name="Chao Y."/>
            <person name="Chu M."/>
            <person name="Cheng C."/>
            <person name="Hour A."/>
            <person name="Lee P."/>
            <person name="Lin S."/>
            <person name="Lin Y."/>
            <person name="Liou J."/>
            <person name="Liu S."/>
            <person name="Hsing Y."/>
            <person name="Raghuvanshi S."/>
            <person name="Mohanty A."/>
            <person name="Bharti A.K."/>
            <person name="Gaur A."/>
            <person name="Gupta V."/>
            <person name="Kumar D."/>
            <person name="Ravi V."/>
            <person name="Vij S."/>
            <person name="Kapur A."/>
            <person name="Khurana P."/>
            <person name="Khurana P."/>
            <person name="Khurana J.P."/>
            <person name="Tyagi A.K."/>
            <person name="Gaikwad K."/>
            <person name="Singh A."/>
            <person name="Dalal V."/>
            <person name="Srivastava S."/>
            <person name="Dixit A."/>
            <person name="Pal A.K."/>
            <person name="Ghazi I.A."/>
            <person name="Yadav M."/>
            <person name="Pandit A."/>
            <person name="Bhargava A."/>
            <person name="Sureshbabu K."/>
            <person name="Batra K."/>
            <person name="Sharma T.R."/>
            <person name="Mohapatra T."/>
            <person name="Singh N.K."/>
            <person name="Messing J."/>
            <person name="Nelson A.B."/>
            <person name="Fuks G."/>
            <person name="Kavchok S."/>
            <person name="Keizer G."/>
            <person name="Linton E."/>
            <person name="Llaca V."/>
            <person name="Song R."/>
            <person name="Tanyolac B."/>
            <person name="Young S."/>
            <person name="Ho-Il K."/>
            <person name="Hahn J.H."/>
            <person name="Sangsakoo G."/>
            <person name="Vanavichit A."/>
            <person name="de Mattos Luiz.A.T."/>
            <person name="Zimmer P.D."/>
            <person name="Malone G."/>
            <person name="Dellagostin O."/>
            <person name="de Oliveira A.C."/>
            <person name="Bevan M."/>
            <person name="Bancroft I."/>
            <person name="Minx P."/>
            <person name="Cordum H."/>
            <person name="Wilson R."/>
            <person name="Cheng Z."/>
            <person name="Jin W."/>
            <person name="Jiang J."/>
            <person name="Leong S.A."/>
            <person name="Iwama H."/>
            <person name="Gojobori T."/>
            <person name="Itoh T."/>
            <person name="Niimura Y."/>
            <person name="Fujii Y."/>
            <person name="Habara T."/>
            <person name="Sakai H."/>
            <person name="Sato Y."/>
            <person name="Wilson G."/>
            <person name="Kumar K."/>
            <person name="McCouch S."/>
            <person name="Juretic N."/>
            <person name="Hoen D."/>
            <person name="Wright S."/>
            <person name="Bruskiewich R."/>
            <person name="Bureau T."/>
            <person name="Miyao A."/>
            <person name="Hirochika H."/>
            <person name="Nishikawa T."/>
            <person name="Kadowaki K."/>
            <person name="Sugiura M."/>
            <person name="Burr B."/>
            <person name="Sasaki T."/>
        </authorList>
    </citation>
    <scope>NUCLEOTIDE SEQUENCE [LARGE SCALE GENOMIC DNA]</scope>
    <source>
        <strain evidence="2">cv. Nipponbare</strain>
    </source>
</reference>
<proteinExistence type="predicted"/>
<dbReference type="PaxDb" id="39947-A0A0P0XAV9"/>
<gene>
    <name evidence="1" type="ordered locus">Os07g0682250</name>
    <name evidence="1" type="ORF">OSNPB_070682250</name>
</gene>